<evidence type="ECO:0000256" key="1">
    <source>
        <dbReference type="SAM" id="Coils"/>
    </source>
</evidence>
<feature type="compositionally biased region" description="Basic and acidic residues" evidence="2">
    <location>
        <begin position="24"/>
        <end position="40"/>
    </location>
</feature>
<dbReference type="EMBL" id="FN392322">
    <property type="protein sequence ID" value="CAY71958.1"/>
    <property type="molecule type" value="Genomic_DNA"/>
</dbReference>
<evidence type="ECO:0000313" key="3">
    <source>
        <dbReference type="EMBL" id="CAY71958.1"/>
    </source>
</evidence>
<dbReference type="AlphaFoldDB" id="C4R8N3"/>
<dbReference type="RefSeq" id="XP_002494137.1">
    <property type="nucleotide sequence ID" value="XM_002494092.1"/>
</dbReference>
<dbReference type="Proteomes" id="UP000000314">
    <property type="component" value="Chromosome 4"/>
</dbReference>
<accession>C4R8N3</accession>
<proteinExistence type="predicted"/>
<dbReference type="GeneID" id="8200593"/>
<organism evidence="3 4">
    <name type="scientific">Komagataella phaffii (strain GS115 / ATCC 20864)</name>
    <name type="common">Yeast</name>
    <name type="synonym">Pichia pastoris</name>
    <dbReference type="NCBI Taxonomy" id="644223"/>
    <lineage>
        <taxon>Eukaryota</taxon>
        <taxon>Fungi</taxon>
        <taxon>Dikarya</taxon>
        <taxon>Ascomycota</taxon>
        <taxon>Saccharomycotina</taxon>
        <taxon>Pichiomycetes</taxon>
        <taxon>Pichiales</taxon>
        <taxon>Pichiaceae</taxon>
        <taxon>Komagataella</taxon>
    </lineage>
</organism>
<protein>
    <submittedName>
        <fullName evidence="3">Uncharacterized protein</fullName>
    </submittedName>
</protein>
<reference evidence="3 4" key="1">
    <citation type="journal article" date="2009" name="Nat. Biotechnol.">
        <title>Genome sequence of the recombinant protein production host Pichia pastoris.</title>
        <authorList>
            <person name="De Schutter K."/>
            <person name="Lin Y.C."/>
            <person name="Tiels P."/>
            <person name="Van Hecke A."/>
            <person name="Glinka S."/>
            <person name="Weber-Lehmann J."/>
            <person name="Rouze P."/>
            <person name="Van de Peer Y."/>
            <person name="Callewaert N."/>
        </authorList>
    </citation>
    <scope>NUCLEOTIDE SEQUENCE [LARGE SCALE GENOMIC DNA]</scope>
    <source>
        <strain evidence="4">GS115 / ATCC 20864</strain>
    </source>
</reference>
<dbReference type="InParanoid" id="C4R8N3"/>
<dbReference type="HOGENOM" id="CLU_1156770_0_0_1"/>
<dbReference type="KEGG" id="ppa:PAS_chr4_0984"/>
<gene>
    <name evidence="3" type="ordered locus">PAS_chr4_0984</name>
</gene>
<evidence type="ECO:0000313" key="4">
    <source>
        <dbReference type="Proteomes" id="UP000000314"/>
    </source>
</evidence>
<keyword evidence="1" id="KW-0175">Coiled coil</keyword>
<sequence>MFGLFPSLSAFRDLSHLILSHHQKANDTKEKTAYKGDRRGWRAPKRSKGLQTPETPIRKKLKVNLSIPDEDIEDDDNQPKYPLSQKDRLESYYKTLDIPKPPEITNRTLEAISNSKQSEDFVSFDAGATSPTIERDSEQDFEAYKNEVQDTLYEIDIDSDIEEPILKNDYGNESANVEIKKILKRYHDIIKSPVDISQMYKINSHVLLKKQEYIKDTEEEIKRLKNEFNAIVDGLQSGDF</sequence>
<keyword evidence="4" id="KW-1185">Reference proteome</keyword>
<name>C4R8N3_KOMPG</name>
<dbReference type="OrthoDB" id="10348062at2759"/>
<feature type="coiled-coil region" evidence="1">
    <location>
        <begin position="207"/>
        <end position="234"/>
    </location>
</feature>
<evidence type="ECO:0000256" key="2">
    <source>
        <dbReference type="SAM" id="MobiDB-lite"/>
    </source>
</evidence>
<feature type="region of interest" description="Disordered" evidence="2">
    <location>
        <begin position="23"/>
        <end position="55"/>
    </location>
</feature>